<dbReference type="NCBIfam" id="TIGR00374">
    <property type="entry name" value="flippase-like domain"/>
    <property type="match status" value="1"/>
</dbReference>
<feature type="transmembrane region" description="Helical" evidence="6">
    <location>
        <begin position="168"/>
        <end position="188"/>
    </location>
</feature>
<keyword evidence="3 6" id="KW-0812">Transmembrane</keyword>
<accession>A0AAU9CIK2</accession>
<keyword evidence="8" id="KW-1185">Reference proteome</keyword>
<proteinExistence type="predicted"/>
<reference evidence="7 8" key="1">
    <citation type="submission" date="2021-12" db="EMBL/GenBank/DDBJ databases">
        <title>Genome sequencing of bacteria with rrn-lacking chromosome and rrn-plasmid.</title>
        <authorList>
            <person name="Anda M."/>
            <person name="Iwasaki W."/>
        </authorList>
    </citation>
    <scope>NUCLEOTIDE SEQUENCE [LARGE SCALE GENOMIC DNA]</scope>
    <source>
        <strain evidence="7 8">DSM 100852</strain>
    </source>
</reference>
<dbReference type="PANTHER" id="PTHR39087:SF2">
    <property type="entry name" value="UPF0104 MEMBRANE PROTEIN MJ1595"/>
    <property type="match status" value="1"/>
</dbReference>
<feature type="transmembrane region" description="Helical" evidence="6">
    <location>
        <begin position="126"/>
        <end position="142"/>
    </location>
</feature>
<comment type="subcellular location">
    <subcellularLocation>
        <location evidence="1">Cell membrane</location>
        <topology evidence="1">Multi-pass membrane protein</topology>
    </subcellularLocation>
</comment>
<dbReference type="InterPro" id="IPR022791">
    <property type="entry name" value="L-PG_synthase/AglD"/>
</dbReference>
<dbReference type="RefSeq" id="WP_338392990.1">
    <property type="nucleotide sequence ID" value="NZ_AP025314.1"/>
</dbReference>
<dbReference type="GO" id="GO:0005886">
    <property type="term" value="C:plasma membrane"/>
    <property type="evidence" value="ECO:0007669"/>
    <property type="project" value="UniProtKB-SubCell"/>
</dbReference>
<evidence type="ECO:0000256" key="2">
    <source>
        <dbReference type="ARBA" id="ARBA00022475"/>
    </source>
</evidence>
<gene>
    <name evidence="7" type="ORF">FUAX_01090</name>
</gene>
<dbReference type="AlphaFoldDB" id="A0AAU9CIK2"/>
<dbReference type="KEGG" id="fax:FUAX_01090"/>
<feature type="transmembrane region" description="Helical" evidence="6">
    <location>
        <begin position="7"/>
        <end position="24"/>
    </location>
</feature>
<evidence type="ECO:0000313" key="7">
    <source>
        <dbReference type="EMBL" id="BDD07677.1"/>
    </source>
</evidence>
<keyword evidence="4 6" id="KW-1133">Transmembrane helix</keyword>
<feature type="transmembrane region" description="Helical" evidence="6">
    <location>
        <begin position="254"/>
        <end position="274"/>
    </location>
</feature>
<evidence type="ECO:0000256" key="1">
    <source>
        <dbReference type="ARBA" id="ARBA00004651"/>
    </source>
</evidence>
<sequence>MKKATSVLKYLAMLGVAVFLLTYALKGYPLESLLHDMGAVDYRWILLSIALAMTSHWLRAYRWNILLRPLGYQNLNSFRTLLCVMSGYLANLAVPRMGEVTKCGALRKTDEVPMTTSLGSVVTERFIDLICLLISLTLTFLVERNRLKDFSENFIREKMSGLAPLLPYLYWIAAIGFVVALGGLFFFWKNKKKLRKYPLFGKAEHIVRQVVDGLLSFRKMKNVPGFLISTTLIWVLYFLMTYVVFFAIPETSSLSWGAGLAAFAFGGIAMTAPVSGGIGTYHLIVSAILMLYGVNHQSALLYATVMHAAQTVMTIFFGGIGLFGSIFISKRKKHEQDKHTVENT</sequence>
<dbReference type="Proteomes" id="UP001348817">
    <property type="component" value="Chromosome"/>
</dbReference>
<keyword evidence="2" id="KW-1003">Cell membrane</keyword>
<keyword evidence="5 6" id="KW-0472">Membrane</keyword>
<dbReference type="EMBL" id="AP025314">
    <property type="protein sequence ID" value="BDD07677.1"/>
    <property type="molecule type" value="Genomic_DNA"/>
</dbReference>
<feature type="transmembrane region" description="Helical" evidence="6">
    <location>
        <begin position="281"/>
        <end position="302"/>
    </location>
</feature>
<evidence type="ECO:0000256" key="6">
    <source>
        <dbReference type="SAM" id="Phobius"/>
    </source>
</evidence>
<protein>
    <submittedName>
        <fullName evidence="7">Dolichol-P-glucose synthetase</fullName>
    </submittedName>
</protein>
<dbReference type="Pfam" id="PF03706">
    <property type="entry name" value="LPG_synthase_TM"/>
    <property type="match status" value="1"/>
</dbReference>
<dbReference type="PANTHER" id="PTHR39087">
    <property type="entry name" value="UPF0104 MEMBRANE PROTEIN MJ1595"/>
    <property type="match status" value="1"/>
</dbReference>
<evidence type="ECO:0000256" key="5">
    <source>
        <dbReference type="ARBA" id="ARBA00023136"/>
    </source>
</evidence>
<feature type="transmembrane region" description="Helical" evidence="6">
    <location>
        <begin position="44"/>
        <end position="61"/>
    </location>
</feature>
<feature type="transmembrane region" description="Helical" evidence="6">
    <location>
        <begin position="308"/>
        <end position="328"/>
    </location>
</feature>
<feature type="transmembrane region" description="Helical" evidence="6">
    <location>
        <begin position="226"/>
        <end position="248"/>
    </location>
</feature>
<evidence type="ECO:0000256" key="3">
    <source>
        <dbReference type="ARBA" id="ARBA00022692"/>
    </source>
</evidence>
<name>A0AAU9CIK2_9BACT</name>
<organism evidence="7 8">
    <name type="scientific">Fulvitalea axinellae</name>
    <dbReference type="NCBI Taxonomy" id="1182444"/>
    <lineage>
        <taxon>Bacteria</taxon>
        <taxon>Pseudomonadati</taxon>
        <taxon>Bacteroidota</taxon>
        <taxon>Cytophagia</taxon>
        <taxon>Cytophagales</taxon>
        <taxon>Persicobacteraceae</taxon>
        <taxon>Fulvitalea</taxon>
    </lineage>
</organism>
<evidence type="ECO:0000256" key="4">
    <source>
        <dbReference type="ARBA" id="ARBA00022989"/>
    </source>
</evidence>
<evidence type="ECO:0000313" key="8">
    <source>
        <dbReference type="Proteomes" id="UP001348817"/>
    </source>
</evidence>